<evidence type="ECO:0000313" key="2">
    <source>
        <dbReference type="Proteomes" id="UP000051530"/>
    </source>
</evidence>
<organism evidence="1 2">
    <name type="scientific">Pseudoloma neurophilia</name>
    <dbReference type="NCBI Taxonomy" id="146866"/>
    <lineage>
        <taxon>Eukaryota</taxon>
        <taxon>Fungi</taxon>
        <taxon>Fungi incertae sedis</taxon>
        <taxon>Microsporidia</taxon>
        <taxon>Pseudoloma</taxon>
    </lineage>
</organism>
<evidence type="ECO:0000313" key="1">
    <source>
        <dbReference type="EMBL" id="KRH91897.1"/>
    </source>
</evidence>
<reference evidence="1 2" key="1">
    <citation type="submission" date="2015-07" db="EMBL/GenBank/DDBJ databases">
        <title>The genome of Pseudoloma neurophilia, a relevant intracellular parasite of the zebrafish.</title>
        <authorList>
            <person name="Ndikumana S."/>
            <person name="Pelin A."/>
            <person name="Sanders J."/>
            <person name="Corradi N."/>
        </authorList>
    </citation>
    <scope>NUCLEOTIDE SEQUENCE [LARGE SCALE GENOMIC DNA]</scope>
    <source>
        <strain evidence="1 2">MK1</strain>
    </source>
</reference>
<comment type="caution">
    <text evidence="1">The sequence shown here is derived from an EMBL/GenBank/DDBJ whole genome shotgun (WGS) entry which is preliminary data.</text>
</comment>
<keyword evidence="2" id="KW-1185">Reference proteome</keyword>
<accession>A0A0R0LQX4</accession>
<name>A0A0R0LQX4_9MICR</name>
<sequence>VDFLSVSQRSTTIGQNCLKSYKNCHFTSQTGISFTDFTNNSLKTKNLNEKELLFMTFFMIKGMNENKAKYLSEYFVTFEKLFESAKNKDNFKNLLNKIKVEDKSLGRGLIEKIIEYFSIIK</sequence>
<proteinExistence type="predicted"/>
<dbReference type="VEuPathDB" id="MicrosporidiaDB:M153_19534000648"/>
<feature type="non-terminal residue" evidence="1">
    <location>
        <position position="1"/>
    </location>
</feature>
<protein>
    <submittedName>
        <fullName evidence="1">Uncharacterized protein</fullName>
    </submittedName>
</protein>
<dbReference type="Proteomes" id="UP000051530">
    <property type="component" value="Unassembled WGS sequence"/>
</dbReference>
<dbReference type="AlphaFoldDB" id="A0A0R0LQX4"/>
<dbReference type="EMBL" id="LGUB01001413">
    <property type="protein sequence ID" value="KRH91897.1"/>
    <property type="molecule type" value="Genomic_DNA"/>
</dbReference>
<gene>
    <name evidence="1" type="ORF">M153_19534000648</name>
</gene>